<dbReference type="AlphaFoldDB" id="A0A177B252"/>
<protein>
    <submittedName>
        <fullName evidence="10">Post-GPI attachment to proteins factor 2</fullName>
    </submittedName>
</protein>
<dbReference type="GO" id="GO:0005789">
    <property type="term" value="C:endoplasmic reticulum membrane"/>
    <property type="evidence" value="ECO:0007669"/>
    <property type="project" value="TreeGrafter"/>
</dbReference>
<dbReference type="PANTHER" id="PTHR12892:SF11">
    <property type="entry name" value="POST-GPI ATTACHMENT TO PROTEINS FACTOR 2"/>
    <property type="match status" value="1"/>
</dbReference>
<keyword evidence="6" id="KW-0333">Golgi apparatus</keyword>
<comment type="caution">
    <text evidence="10">The sequence shown here is derived from an EMBL/GenBank/DDBJ whole genome shotgun (WGS) entry which is preliminary data.</text>
</comment>
<dbReference type="OrthoDB" id="68581at2759"/>
<evidence type="ECO:0000256" key="4">
    <source>
        <dbReference type="ARBA" id="ARBA00022692"/>
    </source>
</evidence>
<feature type="transmembrane region" description="Helical" evidence="8">
    <location>
        <begin position="119"/>
        <end position="138"/>
    </location>
</feature>
<comment type="subcellular location">
    <subcellularLocation>
        <location evidence="1">Golgi apparatus membrane</location>
        <topology evidence="1">Multi-pass membrane protein</topology>
    </subcellularLocation>
</comment>
<evidence type="ECO:0000256" key="7">
    <source>
        <dbReference type="ARBA" id="ARBA00023136"/>
    </source>
</evidence>
<evidence type="ECO:0000256" key="6">
    <source>
        <dbReference type="ARBA" id="ARBA00023034"/>
    </source>
</evidence>
<keyword evidence="4 8" id="KW-0812">Transmembrane</keyword>
<keyword evidence="7 8" id="KW-0472">Membrane</keyword>
<dbReference type="GO" id="GO:0000139">
    <property type="term" value="C:Golgi membrane"/>
    <property type="evidence" value="ECO:0007669"/>
    <property type="project" value="UniProtKB-SubCell"/>
</dbReference>
<feature type="transmembrane region" description="Helical" evidence="8">
    <location>
        <begin position="37"/>
        <end position="59"/>
    </location>
</feature>
<evidence type="ECO:0000259" key="9">
    <source>
        <dbReference type="Pfam" id="PF10277"/>
    </source>
</evidence>
<dbReference type="InterPro" id="IPR039545">
    <property type="entry name" value="PGAP2"/>
</dbReference>
<evidence type="ECO:0000256" key="8">
    <source>
        <dbReference type="SAM" id="Phobius"/>
    </source>
</evidence>
<keyword evidence="3" id="KW-0337">GPI-anchor biosynthesis</keyword>
<evidence type="ECO:0000313" key="11">
    <source>
        <dbReference type="Proteomes" id="UP000078046"/>
    </source>
</evidence>
<feature type="domain" description="CWH43-like N-terminal" evidence="9">
    <location>
        <begin position="113"/>
        <end position="175"/>
    </location>
</feature>
<evidence type="ECO:0000256" key="5">
    <source>
        <dbReference type="ARBA" id="ARBA00022989"/>
    </source>
</evidence>
<sequence>MSVFLIDKNFQKPYNRKTKNNVFEIDKILLQLDFGMVAKIICSFPAVALITCMILSIYFNSKETFSNDCSGLAKNFIPTISGAIGVAPQSYIWKIAIAMHSGVRFLIIPLSFPSYSLRIQLFIVNLILVVFIAFFMTIHRRYCAHYALSFFSLCECFLCFSIIGYHYLICYDIQKYDIMIGHPKRKII</sequence>
<proteinExistence type="inferred from homology"/>
<dbReference type="Proteomes" id="UP000078046">
    <property type="component" value="Unassembled WGS sequence"/>
</dbReference>
<evidence type="ECO:0000313" key="10">
    <source>
        <dbReference type="EMBL" id="OAF68348.1"/>
    </source>
</evidence>
<gene>
    <name evidence="10" type="ORF">A3Q56_03912</name>
</gene>
<dbReference type="GO" id="GO:0006506">
    <property type="term" value="P:GPI anchor biosynthetic process"/>
    <property type="evidence" value="ECO:0007669"/>
    <property type="project" value="UniProtKB-KW"/>
</dbReference>
<evidence type="ECO:0000256" key="1">
    <source>
        <dbReference type="ARBA" id="ARBA00004653"/>
    </source>
</evidence>
<accession>A0A177B252</accession>
<comment type="similarity">
    <text evidence="2">Belongs to the PGAP2 family.</text>
</comment>
<evidence type="ECO:0000256" key="3">
    <source>
        <dbReference type="ARBA" id="ARBA00022502"/>
    </source>
</evidence>
<dbReference type="PANTHER" id="PTHR12892">
    <property type="entry name" value="FGF RECEPTOR ACTIVATING PROTEIN 1"/>
    <property type="match status" value="1"/>
</dbReference>
<dbReference type="Pfam" id="PF10277">
    <property type="entry name" value="Frag1"/>
    <property type="match status" value="2"/>
</dbReference>
<feature type="transmembrane region" description="Helical" evidence="8">
    <location>
        <begin position="144"/>
        <end position="169"/>
    </location>
</feature>
<name>A0A177B252_9BILA</name>
<dbReference type="EMBL" id="LWCA01000462">
    <property type="protein sequence ID" value="OAF68348.1"/>
    <property type="molecule type" value="Genomic_DNA"/>
</dbReference>
<feature type="domain" description="CWH43-like N-terminal" evidence="9">
    <location>
        <begin position="34"/>
        <end position="109"/>
    </location>
</feature>
<keyword evidence="11" id="KW-1185">Reference proteome</keyword>
<evidence type="ECO:0000256" key="2">
    <source>
        <dbReference type="ARBA" id="ARBA00007414"/>
    </source>
</evidence>
<reference evidence="10 11" key="1">
    <citation type="submission" date="2016-04" db="EMBL/GenBank/DDBJ databases">
        <title>The genome of Intoshia linei affirms orthonectids as highly simplified spiralians.</title>
        <authorList>
            <person name="Mikhailov K.V."/>
            <person name="Slusarev G.S."/>
            <person name="Nikitin M.A."/>
            <person name="Logacheva M.D."/>
            <person name="Penin A."/>
            <person name="Aleoshin V."/>
            <person name="Panchin Y.V."/>
        </authorList>
    </citation>
    <scope>NUCLEOTIDE SEQUENCE [LARGE SCALE GENOMIC DNA]</scope>
    <source>
        <strain evidence="10">Intl2013</strain>
        <tissue evidence="10">Whole animal</tissue>
    </source>
</reference>
<keyword evidence="5 8" id="KW-1133">Transmembrane helix</keyword>
<dbReference type="InterPro" id="IPR019402">
    <property type="entry name" value="CWH43_N"/>
</dbReference>
<organism evidence="10 11">
    <name type="scientific">Intoshia linei</name>
    <dbReference type="NCBI Taxonomy" id="1819745"/>
    <lineage>
        <taxon>Eukaryota</taxon>
        <taxon>Metazoa</taxon>
        <taxon>Spiralia</taxon>
        <taxon>Lophotrochozoa</taxon>
        <taxon>Mesozoa</taxon>
        <taxon>Orthonectida</taxon>
        <taxon>Rhopaluridae</taxon>
        <taxon>Intoshia</taxon>
    </lineage>
</organism>